<keyword evidence="3" id="KW-1185">Reference proteome</keyword>
<feature type="compositionally biased region" description="Basic and acidic residues" evidence="1">
    <location>
        <begin position="179"/>
        <end position="196"/>
    </location>
</feature>
<evidence type="ECO:0000313" key="3">
    <source>
        <dbReference type="Proteomes" id="UP000467841"/>
    </source>
</evidence>
<name>A0A6D2I0A5_9BRAS</name>
<gene>
    <name evidence="2" type="ORF">MERR_LOCUS7571</name>
</gene>
<protein>
    <submittedName>
        <fullName evidence="2">Uncharacterized protein</fullName>
    </submittedName>
</protein>
<reference evidence="2" key="1">
    <citation type="submission" date="2020-01" db="EMBL/GenBank/DDBJ databases">
        <authorList>
            <person name="Mishra B."/>
        </authorList>
    </citation>
    <scope>NUCLEOTIDE SEQUENCE [LARGE SCALE GENOMIC DNA]</scope>
</reference>
<evidence type="ECO:0000256" key="1">
    <source>
        <dbReference type="SAM" id="MobiDB-lite"/>
    </source>
</evidence>
<comment type="caution">
    <text evidence="2">The sequence shown here is derived from an EMBL/GenBank/DDBJ whole genome shotgun (WGS) entry which is preliminary data.</text>
</comment>
<accession>A0A6D2I0A5</accession>
<dbReference type="AlphaFoldDB" id="A0A6D2I0A5"/>
<organism evidence="2 3">
    <name type="scientific">Microthlaspi erraticum</name>
    <dbReference type="NCBI Taxonomy" id="1685480"/>
    <lineage>
        <taxon>Eukaryota</taxon>
        <taxon>Viridiplantae</taxon>
        <taxon>Streptophyta</taxon>
        <taxon>Embryophyta</taxon>
        <taxon>Tracheophyta</taxon>
        <taxon>Spermatophyta</taxon>
        <taxon>Magnoliopsida</taxon>
        <taxon>eudicotyledons</taxon>
        <taxon>Gunneridae</taxon>
        <taxon>Pentapetalae</taxon>
        <taxon>rosids</taxon>
        <taxon>malvids</taxon>
        <taxon>Brassicales</taxon>
        <taxon>Brassicaceae</taxon>
        <taxon>Coluteocarpeae</taxon>
        <taxon>Microthlaspi</taxon>
    </lineage>
</organism>
<sequence length="196" mass="21730">MISNRRDVHPSKITGKTASKLLAGDFLISIKNLDHCCHVRETNHMLVFGDIVHRFGGSDHEFLQFVDGVAPRAGTNELAINLAENLEGLGLGRRSVSSGCHGIGNVGGSLHFSERSETWASQPQYLKDCREGGVEERVAVINNEIKKKERAMKPEKRNRNRCMSEWERESVGEVSEGGEGGRLEWGSKRAEAMWAS</sequence>
<dbReference type="EMBL" id="CACVBM020000543">
    <property type="protein sequence ID" value="CAA7020336.1"/>
    <property type="molecule type" value="Genomic_DNA"/>
</dbReference>
<proteinExistence type="predicted"/>
<feature type="region of interest" description="Disordered" evidence="1">
    <location>
        <begin position="151"/>
        <end position="196"/>
    </location>
</feature>
<evidence type="ECO:0000313" key="2">
    <source>
        <dbReference type="EMBL" id="CAA7020336.1"/>
    </source>
</evidence>
<feature type="compositionally biased region" description="Basic and acidic residues" evidence="1">
    <location>
        <begin position="151"/>
        <end position="171"/>
    </location>
</feature>
<dbReference type="Proteomes" id="UP000467841">
    <property type="component" value="Unassembled WGS sequence"/>
</dbReference>